<feature type="compositionally biased region" description="Polar residues" evidence="1">
    <location>
        <begin position="222"/>
        <end position="241"/>
    </location>
</feature>
<dbReference type="Proteomes" id="UP000235145">
    <property type="component" value="Unassembled WGS sequence"/>
</dbReference>
<feature type="region of interest" description="Disordered" evidence="1">
    <location>
        <begin position="77"/>
        <end position="268"/>
    </location>
</feature>
<feature type="compositionally biased region" description="Polar residues" evidence="1">
    <location>
        <begin position="84"/>
        <end position="109"/>
    </location>
</feature>
<dbReference type="AlphaFoldDB" id="A0A9R1WGH2"/>
<dbReference type="PANTHER" id="PTHR33737:SF21">
    <property type="entry name" value="MICROTUBULE-ASSOCIATED PROTEIN, MAP65_ASE1_PRC1"/>
    <property type="match status" value="1"/>
</dbReference>
<gene>
    <name evidence="2" type="ORF">LSAT_V11C200090670</name>
</gene>
<feature type="compositionally biased region" description="Low complexity" evidence="1">
    <location>
        <begin position="123"/>
        <end position="147"/>
    </location>
</feature>
<feature type="compositionally biased region" description="Polar residues" evidence="1">
    <location>
        <begin position="298"/>
        <end position="310"/>
    </location>
</feature>
<evidence type="ECO:0000313" key="2">
    <source>
        <dbReference type="EMBL" id="KAJ0223393.1"/>
    </source>
</evidence>
<dbReference type="GO" id="GO:0008017">
    <property type="term" value="F:microtubule binding"/>
    <property type="evidence" value="ECO:0007669"/>
    <property type="project" value="InterPro"/>
</dbReference>
<dbReference type="Gramene" id="rna-gnl|WGS:NBSK|LSAT_2X109620_mrna">
    <property type="protein sequence ID" value="cds-PLY82582.1"/>
    <property type="gene ID" value="gene-LSAT_2X109620"/>
</dbReference>
<dbReference type="EMBL" id="NBSK02000002">
    <property type="protein sequence ID" value="KAJ0223393.1"/>
    <property type="molecule type" value="Genomic_DNA"/>
</dbReference>
<evidence type="ECO:0000256" key="1">
    <source>
        <dbReference type="SAM" id="MobiDB-lite"/>
    </source>
</evidence>
<protein>
    <submittedName>
        <fullName evidence="2">Uncharacterized protein</fullName>
    </submittedName>
</protein>
<dbReference type="OrthoDB" id="1931260at2759"/>
<accession>A0A9R1WGH2</accession>
<evidence type="ECO:0000313" key="3">
    <source>
        <dbReference type="Proteomes" id="UP000235145"/>
    </source>
</evidence>
<name>A0A9R1WGH2_LACSA</name>
<sequence length="393" mass="43057">MAYSNEQTKLKPQLLKSSSFVWDRAFFTSEGVLDEDELSSIIEANGNNVKHQLQPLQEIKNLEAELFQEMEEASTKKFNKIKTKPTTSRHNSPLNNVKSSTTITRNSKTGKAKADSPSKSHLPSHIPSRTSSPSSPNSPGSPGSSSSTFALNQRSSRGNTSAPRRSSSTNARRKDEQKPGKQLIIALKNKSSPVHSHHPSSPLGLSSSSSSTSLASSSLSSTYKVNQRSISTGRGTTLQHRSSNRDSSASSSLKTRPTSQTLDRTMKQSTTLYPRTKTTLFEDHGKERKIQAKKTGERSSSPGPSRVQTSGKERERVSSSVSLKGVRNIFVVSPEIMDIKGKLNALKMEINMQKREKCKETKMVPVKIGKSESTSSGIFKNSSSKMNNQARRT</sequence>
<feature type="compositionally biased region" description="Basic and acidic residues" evidence="1">
    <location>
        <begin position="283"/>
        <end position="297"/>
    </location>
</feature>
<feature type="compositionally biased region" description="Low complexity" evidence="1">
    <location>
        <begin position="191"/>
        <end position="221"/>
    </location>
</feature>
<feature type="region of interest" description="Disordered" evidence="1">
    <location>
        <begin position="360"/>
        <end position="393"/>
    </location>
</feature>
<feature type="compositionally biased region" description="Polar residues" evidence="1">
    <location>
        <begin position="148"/>
        <end position="170"/>
    </location>
</feature>
<proteinExistence type="predicted"/>
<dbReference type="PANTHER" id="PTHR33737">
    <property type="entry name" value="OS05G0121800 PROTEIN"/>
    <property type="match status" value="1"/>
</dbReference>
<feature type="compositionally biased region" description="Polar residues" evidence="1">
    <location>
        <begin position="371"/>
        <end position="393"/>
    </location>
</feature>
<keyword evidence="3" id="KW-1185">Reference proteome</keyword>
<reference evidence="2 3" key="1">
    <citation type="journal article" date="2017" name="Nat. Commun.">
        <title>Genome assembly with in vitro proximity ligation data and whole-genome triplication in lettuce.</title>
        <authorList>
            <person name="Reyes-Chin-Wo S."/>
            <person name="Wang Z."/>
            <person name="Yang X."/>
            <person name="Kozik A."/>
            <person name="Arikit S."/>
            <person name="Song C."/>
            <person name="Xia L."/>
            <person name="Froenicke L."/>
            <person name="Lavelle D.O."/>
            <person name="Truco M.J."/>
            <person name="Xia R."/>
            <person name="Zhu S."/>
            <person name="Xu C."/>
            <person name="Xu H."/>
            <person name="Xu X."/>
            <person name="Cox K."/>
            <person name="Korf I."/>
            <person name="Meyers B.C."/>
            <person name="Michelmore R.W."/>
        </authorList>
    </citation>
    <scope>NUCLEOTIDE SEQUENCE [LARGE SCALE GENOMIC DNA]</scope>
    <source>
        <strain evidence="3">cv. Salinas</strain>
        <tissue evidence="2">Seedlings</tissue>
    </source>
</reference>
<comment type="caution">
    <text evidence="2">The sequence shown here is derived from an EMBL/GenBank/DDBJ whole genome shotgun (WGS) entry which is preliminary data.</text>
</comment>
<dbReference type="InterPro" id="IPR045882">
    <property type="entry name" value="GPT1/2"/>
</dbReference>
<feature type="compositionally biased region" description="Polar residues" evidence="1">
    <location>
        <begin position="253"/>
        <end position="268"/>
    </location>
</feature>
<organism evidence="2 3">
    <name type="scientific">Lactuca sativa</name>
    <name type="common">Garden lettuce</name>
    <dbReference type="NCBI Taxonomy" id="4236"/>
    <lineage>
        <taxon>Eukaryota</taxon>
        <taxon>Viridiplantae</taxon>
        <taxon>Streptophyta</taxon>
        <taxon>Embryophyta</taxon>
        <taxon>Tracheophyta</taxon>
        <taxon>Spermatophyta</taxon>
        <taxon>Magnoliopsida</taxon>
        <taxon>eudicotyledons</taxon>
        <taxon>Gunneridae</taxon>
        <taxon>Pentapetalae</taxon>
        <taxon>asterids</taxon>
        <taxon>campanulids</taxon>
        <taxon>Asterales</taxon>
        <taxon>Asteraceae</taxon>
        <taxon>Cichorioideae</taxon>
        <taxon>Cichorieae</taxon>
        <taxon>Lactucinae</taxon>
        <taxon>Lactuca</taxon>
    </lineage>
</organism>
<feature type="region of interest" description="Disordered" evidence="1">
    <location>
        <begin position="283"/>
        <end position="319"/>
    </location>
</feature>